<dbReference type="AlphaFoldDB" id="G8QQI5"/>
<organism evidence="7 8">
    <name type="scientific">Sphaerochaeta pleomorpha (strain ATCC BAA-1885 / DSM 22778 / Grapes)</name>
    <dbReference type="NCBI Taxonomy" id="158190"/>
    <lineage>
        <taxon>Bacteria</taxon>
        <taxon>Pseudomonadati</taxon>
        <taxon>Spirochaetota</taxon>
        <taxon>Spirochaetia</taxon>
        <taxon>Spirochaetales</taxon>
        <taxon>Sphaerochaetaceae</taxon>
        <taxon>Sphaerochaeta</taxon>
    </lineage>
</organism>
<keyword evidence="5" id="KW-0804">Transcription</keyword>
<dbReference type="OrthoDB" id="357304at2"/>
<dbReference type="STRING" id="158190.SpiGrapes_3170"/>
<dbReference type="Pfam" id="PF02311">
    <property type="entry name" value="AraC_binding"/>
    <property type="match status" value="1"/>
</dbReference>
<dbReference type="RefSeq" id="WP_014271754.1">
    <property type="nucleotide sequence ID" value="NC_016633.1"/>
</dbReference>
<evidence type="ECO:0000256" key="5">
    <source>
        <dbReference type="ARBA" id="ARBA00023163"/>
    </source>
</evidence>
<dbReference type="PANTHER" id="PTHR46796:SF13">
    <property type="entry name" value="HTH-TYPE TRANSCRIPTIONAL ACTIVATOR RHAS"/>
    <property type="match status" value="1"/>
</dbReference>
<proteinExistence type="predicted"/>
<dbReference type="eggNOG" id="COG1917">
    <property type="taxonomic scope" value="Bacteria"/>
</dbReference>
<dbReference type="KEGG" id="sgp:SpiGrapes_3170"/>
<evidence type="ECO:0000256" key="4">
    <source>
        <dbReference type="ARBA" id="ARBA00023159"/>
    </source>
</evidence>
<dbReference type="InterPro" id="IPR037923">
    <property type="entry name" value="HTH-like"/>
</dbReference>
<dbReference type="SMART" id="SM00342">
    <property type="entry name" value="HTH_ARAC"/>
    <property type="match status" value="1"/>
</dbReference>
<keyword evidence="1" id="KW-0963">Cytoplasm</keyword>
<dbReference type="GO" id="GO:0043565">
    <property type="term" value="F:sequence-specific DNA binding"/>
    <property type="evidence" value="ECO:0007669"/>
    <property type="project" value="InterPro"/>
</dbReference>
<evidence type="ECO:0000313" key="8">
    <source>
        <dbReference type="Proteomes" id="UP000005632"/>
    </source>
</evidence>
<keyword evidence="8" id="KW-1185">Reference proteome</keyword>
<evidence type="ECO:0000256" key="2">
    <source>
        <dbReference type="ARBA" id="ARBA00023015"/>
    </source>
</evidence>
<dbReference type="Gene3D" id="1.10.10.60">
    <property type="entry name" value="Homeodomain-like"/>
    <property type="match status" value="2"/>
</dbReference>
<keyword evidence="3 7" id="KW-0238">DNA-binding</keyword>
<feature type="domain" description="HTH araC/xylS-type" evidence="6">
    <location>
        <begin position="187"/>
        <end position="288"/>
    </location>
</feature>
<dbReference type="SUPFAM" id="SSF46689">
    <property type="entry name" value="Homeodomain-like"/>
    <property type="match status" value="2"/>
</dbReference>
<dbReference type="EMBL" id="CP003155">
    <property type="protein sequence ID" value="AEV30915.1"/>
    <property type="molecule type" value="Genomic_DNA"/>
</dbReference>
<evidence type="ECO:0000256" key="3">
    <source>
        <dbReference type="ARBA" id="ARBA00023125"/>
    </source>
</evidence>
<accession>G8QQI5</accession>
<gene>
    <name evidence="7" type="ordered locus">SpiGrapes_3170</name>
</gene>
<sequence>MDKPVSKAKVHNLKFSYSLVNIALDQDFPLYWFHHDASNDEINQLHNHDVIEIGLCLEGYGLFIQGKKIQSYKPGDVIVMGPLVYHRANNSNPDKKNHWIFFYFNPKDWNAQEIPPNSMFFADRNKHRDFSNLLGILYHELEEKQQGYREIAKGLIISISSYIVRQLSNQEGIIESAAFDKRETIDSRILRALDLLTEFKNLDCPISEVAERCYLSESHFRQLFRDQIGISPKEFQTEVKLKVAMAMLRDKKKSILDISLECGFDSLCNFNRQFKNKTGQPPSVWRKNPIVEISK</sequence>
<dbReference type="InterPro" id="IPR009057">
    <property type="entry name" value="Homeodomain-like_sf"/>
</dbReference>
<protein>
    <submittedName>
        <fullName evidence="7">Transcriptional regulator containing an amidase domain and an AraC-type DNA-binding HTH domain</fullName>
    </submittedName>
</protein>
<keyword evidence="2" id="KW-0805">Transcription regulation</keyword>
<evidence type="ECO:0000259" key="6">
    <source>
        <dbReference type="PROSITE" id="PS01124"/>
    </source>
</evidence>
<dbReference type="Pfam" id="PF12833">
    <property type="entry name" value="HTH_18"/>
    <property type="match status" value="1"/>
</dbReference>
<name>G8QQI5_SPHPG</name>
<dbReference type="InterPro" id="IPR050204">
    <property type="entry name" value="AraC_XylS_family_regulators"/>
</dbReference>
<evidence type="ECO:0000256" key="1">
    <source>
        <dbReference type="ARBA" id="ARBA00022490"/>
    </source>
</evidence>
<reference evidence="7 8" key="1">
    <citation type="submission" date="2011-11" db="EMBL/GenBank/DDBJ databases">
        <title>Complete sequence of Spirochaeta sp. grapes.</title>
        <authorList>
            <consortium name="US DOE Joint Genome Institute"/>
            <person name="Lucas S."/>
            <person name="Han J."/>
            <person name="Lapidus A."/>
            <person name="Cheng J.-F."/>
            <person name="Goodwin L."/>
            <person name="Pitluck S."/>
            <person name="Peters L."/>
            <person name="Ovchinnikova G."/>
            <person name="Munk A.C."/>
            <person name="Detter J.C."/>
            <person name="Han C."/>
            <person name="Tapia R."/>
            <person name="Land M."/>
            <person name="Hauser L."/>
            <person name="Kyrpides N."/>
            <person name="Ivanova N."/>
            <person name="Pagani I."/>
            <person name="Ritalahtilisa K."/>
            <person name="Loeffler F."/>
            <person name="Woyke T."/>
        </authorList>
    </citation>
    <scope>NUCLEOTIDE SEQUENCE [LARGE SCALE GENOMIC DNA]</scope>
    <source>
        <strain evidence="8">ATCC BAA-1885 / DSM 22778 / Grapes</strain>
    </source>
</reference>
<dbReference type="InterPro" id="IPR018062">
    <property type="entry name" value="HTH_AraC-typ_CS"/>
</dbReference>
<dbReference type="PROSITE" id="PS01124">
    <property type="entry name" value="HTH_ARAC_FAMILY_2"/>
    <property type="match status" value="1"/>
</dbReference>
<evidence type="ECO:0000313" key="7">
    <source>
        <dbReference type="EMBL" id="AEV30915.1"/>
    </source>
</evidence>
<dbReference type="InterPro" id="IPR018060">
    <property type="entry name" value="HTH_AraC"/>
</dbReference>
<dbReference type="InterPro" id="IPR014710">
    <property type="entry name" value="RmlC-like_jellyroll"/>
</dbReference>
<dbReference type="HOGENOM" id="CLU_000445_88_3_12"/>
<dbReference type="GO" id="GO:0003700">
    <property type="term" value="F:DNA-binding transcription factor activity"/>
    <property type="evidence" value="ECO:0007669"/>
    <property type="project" value="InterPro"/>
</dbReference>
<keyword evidence="4" id="KW-0010">Activator</keyword>
<dbReference type="SUPFAM" id="SSF51215">
    <property type="entry name" value="Regulatory protein AraC"/>
    <property type="match status" value="1"/>
</dbReference>
<dbReference type="PROSITE" id="PS00041">
    <property type="entry name" value="HTH_ARAC_FAMILY_1"/>
    <property type="match status" value="1"/>
</dbReference>
<dbReference type="eggNOG" id="COG4977">
    <property type="taxonomic scope" value="Bacteria"/>
</dbReference>
<dbReference type="PANTHER" id="PTHR46796">
    <property type="entry name" value="HTH-TYPE TRANSCRIPTIONAL ACTIVATOR RHAS-RELATED"/>
    <property type="match status" value="1"/>
</dbReference>
<dbReference type="Gene3D" id="2.60.120.10">
    <property type="entry name" value="Jelly Rolls"/>
    <property type="match status" value="1"/>
</dbReference>
<dbReference type="InterPro" id="IPR003313">
    <property type="entry name" value="AraC-bd"/>
</dbReference>
<dbReference type="Proteomes" id="UP000005632">
    <property type="component" value="Chromosome"/>
</dbReference>